<evidence type="ECO:0000313" key="4">
    <source>
        <dbReference type="WBParaSite" id="TCLT_0000521001-mRNA-1"/>
    </source>
</evidence>
<dbReference type="Proteomes" id="UP000276776">
    <property type="component" value="Unassembled WGS sequence"/>
</dbReference>
<name>A0A0N5CXS0_THECL</name>
<reference evidence="2 3" key="2">
    <citation type="submission" date="2018-11" db="EMBL/GenBank/DDBJ databases">
        <authorList>
            <consortium name="Pathogen Informatics"/>
        </authorList>
    </citation>
    <scope>NUCLEOTIDE SEQUENCE [LARGE SCALE GENOMIC DNA]</scope>
</reference>
<accession>A0A0N5CXS0</accession>
<dbReference type="STRING" id="103827.A0A0N5CXS0"/>
<feature type="region of interest" description="Disordered" evidence="1">
    <location>
        <begin position="1"/>
        <end position="46"/>
    </location>
</feature>
<dbReference type="Gene3D" id="2.30.29.30">
    <property type="entry name" value="Pleckstrin-homology domain (PH domain)/Phosphotyrosine-binding domain (PTB)"/>
    <property type="match status" value="1"/>
</dbReference>
<protein>
    <submittedName>
        <fullName evidence="4">Ornithine decarboxylase antizyme</fullName>
    </submittedName>
</protein>
<keyword evidence="3" id="KW-1185">Reference proteome</keyword>
<dbReference type="OrthoDB" id="27483at2759"/>
<sequence length="160" mass="18293">MPKTDPNARISDDVLSKNLENDHNQEECKSLKAANSNAEDEDHPDRHLAQIPIERDVKNRVKLYVLCDQRVWDDKGTGHVACVLSPEHQGATFIVVRLEHSGKFSEIILSKFLFAFYNSDVYGLENQFSFVVLQEYIGIKNSHGYNIPETASRDFSRVDR</sequence>
<dbReference type="AlphaFoldDB" id="A0A0N5CXS0"/>
<evidence type="ECO:0000313" key="3">
    <source>
        <dbReference type="Proteomes" id="UP000276776"/>
    </source>
</evidence>
<evidence type="ECO:0000256" key="1">
    <source>
        <dbReference type="SAM" id="MobiDB-lite"/>
    </source>
</evidence>
<dbReference type="EMBL" id="UYYF01004325">
    <property type="protein sequence ID" value="VDN02411.1"/>
    <property type="molecule type" value="Genomic_DNA"/>
</dbReference>
<dbReference type="WBParaSite" id="TCLT_0000521001-mRNA-1">
    <property type="protein sequence ID" value="TCLT_0000521001-mRNA-1"/>
    <property type="gene ID" value="TCLT_0000521001"/>
</dbReference>
<organism evidence="4">
    <name type="scientific">Thelazia callipaeda</name>
    <name type="common">Oriental eyeworm</name>
    <name type="synonym">Parasitic nematode</name>
    <dbReference type="NCBI Taxonomy" id="103827"/>
    <lineage>
        <taxon>Eukaryota</taxon>
        <taxon>Metazoa</taxon>
        <taxon>Ecdysozoa</taxon>
        <taxon>Nematoda</taxon>
        <taxon>Chromadorea</taxon>
        <taxon>Rhabditida</taxon>
        <taxon>Spirurina</taxon>
        <taxon>Spiruromorpha</taxon>
        <taxon>Thelazioidea</taxon>
        <taxon>Thelaziidae</taxon>
        <taxon>Thelazia</taxon>
    </lineage>
</organism>
<dbReference type="InterPro" id="IPR011993">
    <property type="entry name" value="PH-like_dom_sf"/>
</dbReference>
<gene>
    <name evidence="2" type="ORF">TCLT_LOCUS5199</name>
</gene>
<feature type="compositionally biased region" description="Basic and acidic residues" evidence="1">
    <location>
        <begin position="10"/>
        <end position="30"/>
    </location>
</feature>
<reference evidence="4" key="1">
    <citation type="submission" date="2017-02" db="UniProtKB">
        <authorList>
            <consortium name="WormBaseParasite"/>
        </authorList>
    </citation>
    <scope>IDENTIFICATION</scope>
</reference>
<evidence type="ECO:0000313" key="2">
    <source>
        <dbReference type="EMBL" id="VDN02411.1"/>
    </source>
</evidence>
<proteinExistence type="predicted"/>